<comment type="caution">
    <text evidence="2">The sequence shown here is derived from an EMBL/GenBank/DDBJ whole genome shotgun (WGS) entry which is preliminary data.</text>
</comment>
<protein>
    <submittedName>
        <fullName evidence="2">Uncharacterized protein</fullName>
    </submittedName>
</protein>
<proteinExistence type="predicted"/>
<gene>
    <name evidence="2" type="ORF">Nepgr_003388</name>
</gene>
<sequence length="76" mass="8144">MKCSPRAGSRGIAHFTSWALAAECGWPPEARRKVEPHGLRFWMSASEDGGEDASEKGCDEPLGSIEASRGLRIEGG</sequence>
<dbReference type="Proteomes" id="UP001279734">
    <property type="component" value="Unassembled WGS sequence"/>
</dbReference>
<keyword evidence="3" id="KW-1185">Reference proteome</keyword>
<feature type="region of interest" description="Disordered" evidence="1">
    <location>
        <begin position="45"/>
        <end position="76"/>
    </location>
</feature>
<evidence type="ECO:0000256" key="1">
    <source>
        <dbReference type="SAM" id="MobiDB-lite"/>
    </source>
</evidence>
<dbReference type="EMBL" id="BSYO01000003">
    <property type="protein sequence ID" value="GMH01549.1"/>
    <property type="molecule type" value="Genomic_DNA"/>
</dbReference>
<accession>A0AAD3RZI8</accession>
<name>A0AAD3RZI8_NEPGR</name>
<dbReference type="AlphaFoldDB" id="A0AAD3RZI8"/>
<evidence type="ECO:0000313" key="3">
    <source>
        <dbReference type="Proteomes" id="UP001279734"/>
    </source>
</evidence>
<evidence type="ECO:0000313" key="2">
    <source>
        <dbReference type="EMBL" id="GMH01549.1"/>
    </source>
</evidence>
<organism evidence="2 3">
    <name type="scientific">Nepenthes gracilis</name>
    <name type="common">Slender pitcher plant</name>
    <dbReference type="NCBI Taxonomy" id="150966"/>
    <lineage>
        <taxon>Eukaryota</taxon>
        <taxon>Viridiplantae</taxon>
        <taxon>Streptophyta</taxon>
        <taxon>Embryophyta</taxon>
        <taxon>Tracheophyta</taxon>
        <taxon>Spermatophyta</taxon>
        <taxon>Magnoliopsida</taxon>
        <taxon>eudicotyledons</taxon>
        <taxon>Gunneridae</taxon>
        <taxon>Pentapetalae</taxon>
        <taxon>Caryophyllales</taxon>
        <taxon>Nepenthaceae</taxon>
        <taxon>Nepenthes</taxon>
    </lineage>
</organism>
<reference evidence="2" key="1">
    <citation type="submission" date="2023-05" db="EMBL/GenBank/DDBJ databases">
        <title>Nepenthes gracilis genome sequencing.</title>
        <authorList>
            <person name="Fukushima K."/>
        </authorList>
    </citation>
    <scope>NUCLEOTIDE SEQUENCE</scope>
    <source>
        <strain evidence="2">SING2019-196</strain>
    </source>
</reference>